<proteinExistence type="predicted"/>
<gene>
    <name evidence="1" type="ORF">SMTD_LOCUS22162</name>
</gene>
<accession>A0A183Q6C6</accession>
<dbReference type="AlphaFoldDB" id="A0A183Q6C6"/>
<organism evidence="1 2">
    <name type="scientific">Schistosoma mattheei</name>
    <dbReference type="NCBI Taxonomy" id="31246"/>
    <lineage>
        <taxon>Eukaryota</taxon>
        <taxon>Metazoa</taxon>
        <taxon>Spiralia</taxon>
        <taxon>Lophotrochozoa</taxon>
        <taxon>Platyhelminthes</taxon>
        <taxon>Trematoda</taxon>
        <taxon>Digenea</taxon>
        <taxon>Strigeidida</taxon>
        <taxon>Schistosomatoidea</taxon>
        <taxon>Schistosomatidae</taxon>
        <taxon>Schistosoma</taxon>
    </lineage>
</organism>
<name>A0A183Q6C6_9TREM</name>
<reference evidence="1 2" key="1">
    <citation type="submission" date="2018-11" db="EMBL/GenBank/DDBJ databases">
        <authorList>
            <consortium name="Pathogen Informatics"/>
        </authorList>
    </citation>
    <scope>NUCLEOTIDE SEQUENCE [LARGE SCALE GENOMIC DNA]</scope>
    <source>
        <strain>Denwood</strain>
        <strain evidence="2">Zambia</strain>
    </source>
</reference>
<sequence length="131" mass="14323">MVPSHPPTIYHRLRLLGLTVMAVVFIDRFSLADTAGKLTRIQPHRLSCPASMHFVVVNPSFLQCLYVLPGDTRVSLYAASLSGSHPPNSRHRPARSGLHMSSLSVVPFAEAALLSPCLLFVCLRLLPPLSL</sequence>
<evidence type="ECO:0000313" key="1">
    <source>
        <dbReference type="EMBL" id="VDP86618.1"/>
    </source>
</evidence>
<evidence type="ECO:0000313" key="2">
    <source>
        <dbReference type="Proteomes" id="UP000269396"/>
    </source>
</evidence>
<protein>
    <submittedName>
        <fullName evidence="1">Uncharacterized protein</fullName>
    </submittedName>
</protein>
<dbReference type="Proteomes" id="UP000269396">
    <property type="component" value="Unassembled WGS sequence"/>
</dbReference>
<keyword evidence="2" id="KW-1185">Reference proteome</keyword>
<dbReference type="EMBL" id="UZAL01050123">
    <property type="protein sequence ID" value="VDP86618.1"/>
    <property type="molecule type" value="Genomic_DNA"/>
</dbReference>